<dbReference type="NCBIfam" id="NF033788">
    <property type="entry name" value="HTH_metalloreg"/>
    <property type="match status" value="1"/>
</dbReference>
<dbReference type="PANTHER" id="PTHR43132:SF2">
    <property type="entry name" value="ARSENICAL RESISTANCE OPERON REPRESSOR ARSR-RELATED"/>
    <property type="match status" value="1"/>
</dbReference>
<dbReference type="AlphaFoldDB" id="A0A0M6ZUG0"/>
<gene>
    <name evidence="5" type="primary">bigR_2</name>
    <name evidence="5" type="ORF">LAX5112_00946</name>
</gene>
<dbReference type="RefSeq" id="WP_055670868.1">
    <property type="nucleotide sequence ID" value="NZ_CXWD01000004.1"/>
</dbReference>
<dbReference type="STRING" id="388408.LAX5112_00946"/>
<name>A0A0M6ZUG0_9HYPH</name>
<keyword evidence="2" id="KW-0238">DNA-binding</keyword>
<evidence type="ECO:0000256" key="2">
    <source>
        <dbReference type="ARBA" id="ARBA00023125"/>
    </source>
</evidence>
<evidence type="ECO:0000256" key="1">
    <source>
        <dbReference type="ARBA" id="ARBA00023015"/>
    </source>
</evidence>
<keyword evidence="6" id="KW-1185">Reference proteome</keyword>
<dbReference type="SMART" id="SM00418">
    <property type="entry name" value="HTH_ARSR"/>
    <property type="match status" value="1"/>
</dbReference>
<evidence type="ECO:0000313" key="6">
    <source>
        <dbReference type="Proteomes" id="UP000053235"/>
    </source>
</evidence>
<proteinExistence type="predicted"/>
<dbReference type="GO" id="GO:0003700">
    <property type="term" value="F:DNA-binding transcription factor activity"/>
    <property type="evidence" value="ECO:0007669"/>
    <property type="project" value="InterPro"/>
</dbReference>
<keyword evidence="1" id="KW-0805">Transcription regulation</keyword>
<dbReference type="PRINTS" id="PR00778">
    <property type="entry name" value="HTHARSR"/>
</dbReference>
<accession>A0A0M6ZUG0</accession>
<protein>
    <submittedName>
        <fullName evidence="5">Biofilm growth-associated repressor</fullName>
    </submittedName>
</protein>
<dbReference type="InterPro" id="IPR001845">
    <property type="entry name" value="HTH_ArsR_DNA-bd_dom"/>
</dbReference>
<dbReference type="InterPro" id="IPR036388">
    <property type="entry name" value="WH-like_DNA-bd_sf"/>
</dbReference>
<organism evidence="5 6">
    <name type="scientific">Roseibium alexandrii</name>
    <dbReference type="NCBI Taxonomy" id="388408"/>
    <lineage>
        <taxon>Bacteria</taxon>
        <taxon>Pseudomonadati</taxon>
        <taxon>Pseudomonadota</taxon>
        <taxon>Alphaproteobacteria</taxon>
        <taxon>Hyphomicrobiales</taxon>
        <taxon>Stappiaceae</taxon>
        <taxon>Roseibium</taxon>
    </lineage>
</organism>
<evidence type="ECO:0000259" key="4">
    <source>
        <dbReference type="PROSITE" id="PS50987"/>
    </source>
</evidence>
<sequence>MDYKALEEKAETAAEFMKLMASAPRLLLMCHVMDEERSVGELAEKTGMRMPTVSQQLALLRAQGLVSTRREGTTIYYRLASEPVKDVMAMLYKHFCADAELPVAHHLETLEGDKPSSRQ</sequence>
<dbReference type="SUPFAM" id="SSF46785">
    <property type="entry name" value="Winged helix' DNA-binding domain"/>
    <property type="match status" value="1"/>
</dbReference>
<dbReference type="EMBL" id="CXWD01000004">
    <property type="protein sequence ID" value="CTQ66378.1"/>
    <property type="molecule type" value="Genomic_DNA"/>
</dbReference>
<dbReference type="InterPro" id="IPR011991">
    <property type="entry name" value="ArsR-like_HTH"/>
</dbReference>
<dbReference type="GO" id="GO:0003677">
    <property type="term" value="F:DNA binding"/>
    <property type="evidence" value="ECO:0007669"/>
    <property type="project" value="UniProtKB-KW"/>
</dbReference>
<dbReference type="PROSITE" id="PS50987">
    <property type="entry name" value="HTH_ARSR_2"/>
    <property type="match status" value="1"/>
</dbReference>
<feature type="domain" description="HTH arsR-type" evidence="4">
    <location>
        <begin position="5"/>
        <end position="99"/>
    </location>
</feature>
<dbReference type="InterPro" id="IPR051011">
    <property type="entry name" value="Metal_resp_trans_reg"/>
</dbReference>
<evidence type="ECO:0000313" key="5">
    <source>
        <dbReference type="EMBL" id="CTQ66378.1"/>
    </source>
</evidence>
<keyword evidence="3" id="KW-0804">Transcription</keyword>
<dbReference type="CDD" id="cd00090">
    <property type="entry name" value="HTH_ARSR"/>
    <property type="match status" value="1"/>
</dbReference>
<dbReference type="Pfam" id="PF01022">
    <property type="entry name" value="HTH_5"/>
    <property type="match status" value="1"/>
</dbReference>
<dbReference type="Gene3D" id="1.10.10.10">
    <property type="entry name" value="Winged helix-like DNA-binding domain superfamily/Winged helix DNA-binding domain"/>
    <property type="match status" value="1"/>
</dbReference>
<reference evidence="6" key="1">
    <citation type="submission" date="2015-07" db="EMBL/GenBank/DDBJ databases">
        <authorList>
            <person name="Rodrigo-Torres Lidia"/>
            <person name="Arahal R.David."/>
        </authorList>
    </citation>
    <scope>NUCLEOTIDE SEQUENCE [LARGE SCALE GENOMIC DNA]</scope>
    <source>
        <strain evidence="6">CECT 5112</strain>
    </source>
</reference>
<dbReference type="PANTHER" id="PTHR43132">
    <property type="entry name" value="ARSENICAL RESISTANCE OPERON REPRESSOR ARSR-RELATED"/>
    <property type="match status" value="1"/>
</dbReference>
<dbReference type="Proteomes" id="UP000053235">
    <property type="component" value="Unassembled WGS sequence"/>
</dbReference>
<evidence type="ECO:0000256" key="3">
    <source>
        <dbReference type="ARBA" id="ARBA00023163"/>
    </source>
</evidence>
<dbReference type="InterPro" id="IPR036390">
    <property type="entry name" value="WH_DNA-bd_sf"/>
</dbReference>
<dbReference type="OrthoDB" id="194599at2"/>